<feature type="transmembrane region" description="Helical" evidence="1">
    <location>
        <begin position="112"/>
        <end position="133"/>
    </location>
</feature>
<feature type="transmembrane region" description="Helical" evidence="1">
    <location>
        <begin position="79"/>
        <end position="100"/>
    </location>
</feature>
<protein>
    <submittedName>
        <fullName evidence="2">DUF1761 domain-containing protein</fullName>
    </submittedName>
</protein>
<comment type="caution">
    <text evidence="2">The sequence shown here is derived from an EMBL/GenBank/DDBJ whole genome shotgun (WGS) entry which is preliminary data.</text>
</comment>
<keyword evidence="3" id="KW-1185">Reference proteome</keyword>
<feature type="transmembrane region" description="Helical" evidence="1">
    <location>
        <begin position="53"/>
        <end position="73"/>
    </location>
</feature>
<evidence type="ECO:0000313" key="2">
    <source>
        <dbReference type="EMBL" id="GMG87226.1"/>
    </source>
</evidence>
<proteinExistence type="predicted"/>
<dbReference type="RefSeq" id="WP_285763862.1">
    <property type="nucleotide sequence ID" value="NZ_BSYJ01000003.1"/>
</dbReference>
<organism evidence="2 3">
    <name type="scientific">Biformimicrobium ophioploci</name>
    <dbReference type="NCBI Taxonomy" id="3036711"/>
    <lineage>
        <taxon>Bacteria</taxon>
        <taxon>Pseudomonadati</taxon>
        <taxon>Pseudomonadota</taxon>
        <taxon>Gammaproteobacteria</taxon>
        <taxon>Cellvibrionales</taxon>
        <taxon>Microbulbiferaceae</taxon>
        <taxon>Biformimicrobium</taxon>
    </lineage>
</organism>
<feature type="transmembrane region" description="Helical" evidence="1">
    <location>
        <begin position="12"/>
        <end position="32"/>
    </location>
</feature>
<keyword evidence="1" id="KW-1133">Transmembrane helix</keyword>
<dbReference type="EMBL" id="BSYJ01000003">
    <property type="protein sequence ID" value="GMG87226.1"/>
    <property type="molecule type" value="Genomic_DNA"/>
</dbReference>
<dbReference type="Proteomes" id="UP001224392">
    <property type="component" value="Unassembled WGS sequence"/>
</dbReference>
<sequence length="134" mass="14454">MEHAFADINFAAVFVAAFSAFIVGGIWYGPLFSKPWMAETGMTEEKARQGHPAITFGLSFILMLIAATALAMILGKKSIVAGIIHGILLAVAFVATTMGVNDLFERRSFKLWSINAGYNLVAFTLMGAILGAWH</sequence>
<keyword evidence="1" id="KW-0812">Transmembrane</keyword>
<evidence type="ECO:0000256" key="1">
    <source>
        <dbReference type="SAM" id="Phobius"/>
    </source>
</evidence>
<reference evidence="2 3" key="1">
    <citation type="submission" date="2023-04" db="EMBL/GenBank/DDBJ databases">
        <title>Marinobulbifer ophiurae gen. nov., sp. Nov., isolate from tissue of brittle star Ophioplocus japonicus.</title>
        <authorList>
            <person name="Kawano K."/>
            <person name="Sawayama S."/>
            <person name="Nakagawa S."/>
        </authorList>
    </citation>
    <scope>NUCLEOTIDE SEQUENCE [LARGE SCALE GENOMIC DNA]</scope>
    <source>
        <strain evidence="2 3">NKW57</strain>
    </source>
</reference>
<gene>
    <name evidence="2" type="ORF">MNKW57_15470</name>
</gene>
<accession>A0ABQ6LYT4</accession>
<keyword evidence="1" id="KW-0472">Membrane</keyword>
<dbReference type="InterPro" id="IPR013879">
    <property type="entry name" value="DUF1761"/>
</dbReference>
<evidence type="ECO:0000313" key="3">
    <source>
        <dbReference type="Proteomes" id="UP001224392"/>
    </source>
</evidence>
<dbReference type="Pfam" id="PF08570">
    <property type="entry name" value="DUF1761"/>
    <property type="match status" value="1"/>
</dbReference>
<name>A0ABQ6LYT4_9GAMM</name>